<proteinExistence type="predicted"/>
<gene>
    <name evidence="1" type="ORF">NDU88_012578</name>
</gene>
<dbReference type="AlphaFoldDB" id="A0AAV7R6I9"/>
<comment type="caution">
    <text evidence="1">The sequence shown here is derived from an EMBL/GenBank/DDBJ whole genome shotgun (WGS) entry which is preliminary data.</text>
</comment>
<reference evidence="1" key="1">
    <citation type="journal article" date="2022" name="bioRxiv">
        <title>Sequencing and chromosome-scale assembly of the giantPleurodeles waltlgenome.</title>
        <authorList>
            <person name="Brown T."/>
            <person name="Elewa A."/>
            <person name="Iarovenko S."/>
            <person name="Subramanian E."/>
            <person name="Araus A.J."/>
            <person name="Petzold A."/>
            <person name="Susuki M."/>
            <person name="Suzuki K.-i.T."/>
            <person name="Hayashi T."/>
            <person name="Toyoda A."/>
            <person name="Oliveira C."/>
            <person name="Osipova E."/>
            <person name="Leigh N.D."/>
            <person name="Simon A."/>
            <person name="Yun M.H."/>
        </authorList>
    </citation>
    <scope>NUCLEOTIDE SEQUENCE</scope>
    <source>
        <strain evidence="1">20211129_DDA</strain>
        <tissue evidence="1">Liver</tissue>
    </source>
</reference>
<sequence length="149" mass="16920">MDRNVECGVDDRRLAVSQQDAFKVAPVFPSGINIFMYLPSLALLPNRNIILATSGWSHLKTYTSLLHAFLNPTRHGRLWRLHVTLGSGEFLPMTSSEVVFLDFCPHFHLACAATFFLREHTGCEQSVRVRTPCTSFTRLLFIIRKSLLL</sequence>
<name>A0AAV7R6I9_PLEWA</name>
<evidence type="ECO:0000313" key="2">
    <source>
        <dbReference type="Proteomes" id="UP001066276"/>
    </source>
</evidence>
<evidence type="ECO:0000313" key="1">
    <source>
        <dbReference type="EMBL" id="KAJ1146300.1"/>
    </source>
</evidence>
<accession>A0AAV7R6I9</accession>
<organism evidence="1 2">
    <name type="scientific">Pleurodeles waltl</name>
    <name type="common">Iberian ribbed newt</name>
    <dbReference type="NCBI Taxonomy" id="8319"/>
    <lineage>
        <taxon>Eukaryota</taxon>
        <taxon>Metazoa</taxon>
        <taxon>Chordata</taxon>
        <taxon>Craniata</taxon>
        <taxon>Vertebrata</taxon>
        <taxon>Euteleostomi</taxon>
        <taxon>Amphibia</taxon>
        <taxon>Batrachia</taxon>
        <taxon>Caudata</taxon>
        <taxon>Salamandroidea</taxon>
        <taxon>Salamandridae</taxon>
        <taxon>Pleurodelinae</taxon>
        <taxon>Pleurodeles</taxon>
    </lineage>
</organism>
<dbReference type="EMBL" id="JANPWB010000010">
    <property type="protein sequence ID" value="KAJ1146300.1"/>
    <property type="molecule type" value="Genomic_DNA"/>
</dbReference>
<dbReference type="Proteomes" id="UP001066276">
    <property type="component" value="Chromosome 6"/>
</dbReference>
<protein>
    <submittedName>
        <fullName evidence="1">Uncharacterized protein</fullName>
    </submittedName>
</protein>
<keyword evidence="2" id="KW-1185">Reference proteome</keyword>